<keyword evidence="3" id="KW-1185">Reference proteome</keyword>
<dbReference type="AlphaFoldDB" id="A0A1E7KZC4"/>
<evidence type="ECO:0000256" key="1">
    <source>
        <dbReference type="SAM" id="MobiDB-lite"/>
    </source>
</evidence>
<name>A0A1E7KZC4_9ACTN</name>
<accession>A0A1E7KZC4</accession>
<dbReference type="EMBL" id="LJGW01000377">
    <property type="protein sequence ID" value="OEV09264.1"/>
    <property type="molecule type" value="Genomic_DNA"/>
</dbReference>
<evidence type="ECO:0000313" key="2">
    <source>
        <dbReference type="EMBL" id="OEV09264.1"/>
    </source>
</evidence>
<organism evidence="2 3">
    <name type="scientific">Streptomyces nanshensis</name>
    <dbReference type="NCBI Taxonomy" id="518642"/>
    <lineage>
        <taxon>Bacteria</taxon>
        <taxon>Bacillati</taxon>
        <taxon>Actinomycetota</taxon>
        <taxon>Actinomycetes</taxon>
        <taxon>Kitasatosporales</taxon>
        <taxon>Streptomycetaceae</taxon>
        <taxon>Streptomyces</taxon>
    </lineage>
</organism>
<protein>
    <submittedName>
        <fullName evidence="2">Uncharacterized protein</fullName>
    </submittedName>
</protein>
<feature type="region of interest" description="Disordered" evidence="1">
    <location>
        <begin position="122"/>
        <end position="144"/>
    </location>
</feature>
<dbReference type="Proteomes" id="UP000176005">
    <property type="component" value="Unassembled WGS sequence"/>
</dbReference>
<feature type="compositionally biased region" description="Pro residues" evidence="1">
    <location>
        <begin position="135"/>
        <end position="144"/>
    </location>
</feature>
<evidence type="ECO:0000313" key="3">
    <source>
        <dbReference type="Proteomes" id="UP000176005"/>
    </source>
</evidence>
<proteinExistence type="predicted"/>
<comment type="caution">
    <text evidence="2">The sequence shown here is derived from an EMBL/GenBank/DDBJ whole genome shotgun (WGS) entry which is preliminary data.</text>
</comment>
<sequence length="144" mass="15364">MTPRLLAAMLKEGFIFREDADGFVIDEAAEALDQRPGGRPFRITERGRYAVLKATGRRALTDRVDEVGQFLPNVTLATRRSLVALGLAEYREENEDAPAPAGDAAAESGARIFRTELGRRVAGSVTSAAGRAPRSEPPPVGTGG</sequence>
<reference evidence="2 3" key="1">
    <citation type="journal article" date="2016" name="Front. Microbiol.">
        <title>Comparative Genomics Analysis of Streptomyces Species Reveals Their Adaptation to the Marine Environment and Their Diversity at the Genomic Level.</title>
        <authorList>
            <person name="Tian X."/>
            <person name="Zhang Z."/>
            <person name="Yang T."/>
            <person name="Chen M."/>
            <person name="Li J."/>
            <person name="Chen F."/>
            <person name="Yang J."/>
            <person name="Li W."/>
            <person name="Zhang B."/>
            <person name="Zhang Z."/>
            <person name="Wu J."/>
            <person name="Zhang C."/>
            <person name="Long L."/>
            <person name="Xiao J."/>
        </authorList>
    </citation>
    <scope>NUCLEOTIDE SEQUENCE [LARGE SCALE GENOMIC DNA]</scope>
    <source>
        <strain evidence="2 3">SCSIO 10429</strain>
    </source>
</reference>
<gene>
    <name evidence="2" type="ORF">AN218_22685</name>
</gene>